<evidence type="ECO:0000313" key="5">
    <source>
        <dbReference type="Proteomes" id="UP000321425"/>
    </source>
</evidence>
<feature type="transmembrane region" description="Helical" evidence="1">
    <location>
        <begin position="92"/>
        <end position="110"/>
    </location>
</feature>
<keyword evidence="5" id="KW-1185">Reference proteome</keyword>
<dbReference type="RefSeq" id="WP_177165553.1">
    <property type="nucleotide sequence ID" value="NZ_BJUX01000035.1"/>
</dbReference>
<evidence type="ECO:0000313" key="3">
    <source>
        <dbReference type="EMBL" id="SEM24666.1"/>
    </source>
</evidence>
<sequence>MLNESDPLVYKKILFPLFFSLTWAMLIYTFNINEGLPLTLVAIVTVVTFMYSLLNLWKLPENKDKVKILIYISVFAVVFHSTTGVINYYFQGIIATGYGLSLLVVFWKMLTKKK</sequence>
<accession>A0A1H7WT05</accession>
<dbReference type="EMBL" id="FOBL01000039">
    <property type="protein sequence ID" value="SEM24666.1"/>
    <property type="molecule type" value="Genomic_DNA"/>
</dbReference>
<feature type="transmembrane region" description="Helical" evidence="1">
    <location>
        <begin position="36"/>
        <end position="56"/>
    </location>
</feature>
<feature type="transmembrane region" description="Helical" evidence="1">
    <location>
        <begin position="12"/>
        <end position="30"/>
    </location>
</feature>
<evidence type="ECO:0000256" key="1">
    <source>
        <dbReference type="SAM" id="Phobius"/>
    </source>
</evidence>
<organism evidence="3 4">
    <name type="scientific">Alkalibacterium putridalgicola</name>
    <dbReference type="NCBI Taxonomy" id="426703"/>
    <lineage>
        <taxon>Bacteria</taxon>
        <taxon>Bacillati</taxon>
        <taxon>Bacillota</taxon>
        <taxon>Bacilli</taxon>
        <taxon>Lactobacillales</taxon>
        <taxon>Carnobacteriaceae</taxon>
        <taxon>Alkalibacterium</taxon>
    </lineage>
</organism>
<evidence type="ECO:0000313" key="4">
    <source>
        <dbReference type="Proteomes" id="UP000198548"/>
    </source>
</evidence>
<dbReference type="Proteomes" id="UP000198548">
    <property type="component" value="Unassembled WGS sequence"/>
</dbReference>
<protein>
    <submittedName>
        <fullName evidence="3">Uncharacterized protein</fullName>
    </submittedName>
</protein>
<dbReference type="Proteomes" id="UP000321425">
    <property type="component" value="Unassembled WGS sequence"/>
</dbReference>
<keyword evidence="1" id="KW-0812">Transmembrane</keyword>
<evidence type="ECO:0000313" key="2">
    <source>
        <dbReference type="EMBL" id="GEK90139.1"/>
    </source>
</evidence>
<reference evidence="2 5" key="2">
    <citation type="submission" date="2019-07" db="EMBL/GenBank/DDBJ databases">
        <title>Whole genome shotgun sequence of Alkalibacterium putridalgicola NBRC 103243.</title>
        <authorList>
            <person name="Hosoyama A."/>
            <person name="Uohara A."/>
            <person name="Ohji S."/>
            <person name="Ichikawa N."/>
        </authorList>
    </citation>
    <scope>NUCLEOTIDE SEQUENCE [LARGE SCALE GENOMIC DNA]</scope>
    <source>
        <strain evidence="2 5">NBRC 103243</strain>
    </source>
</reference>
<name>A0A1H7WT05_9LACT</name>
<keyword evidence="1" id="KW-0472">Membrane</keyword>
<feature type="transmembrane region" description="Helical" evidence="1">
    <location>
        <begin position="68"/>
        <end position="86"/>
    </location>
</feature>
<keyword evidence="1" id="KW-1133">Transmembrane helix</keyword>
<dbReference type="EMBL" id="BJUX01000035">
    <property type="protein sequence ID" value="GEK90139.1"/>
    <property type="molecule type" value="Genomic_DNA"/>
</dbReference>
<gene>
    <name evidence="2" type="ORF">APU01nite_21780</name>
    <name evidence="3" type="ORF">SAMN04488100_13915</name>
</gene>
<reference evidence="3 4" key="1">
    <citation type="submission" date="2016-10" db="EMBL/GenBank/DDBJ databases">
        <authorList>
            <person name="de Groot N.N."/>
        </authorList>
    </citation>
    <scope>NUCLEOTIDE SEQUENCE [LARGE SCALE GENOMIC DNA]</scope>
    <source>
        <strain evidence="3 4">DSM 19182</strain>
    </source>
</reference>
<proteinExistence type="predicted"/>
<dbReference type="AlphaFoldDB" id="A0A1H7WT05"/>